<protein>
    <recommendedName>
        <fullName evidence="3">DUF2779 domain-containing protein</fullName>
    </recommendedName>
</protein>
<dbReference type="Proteomes" id="UP001237011">
    <property type="component" value="Chromosome"/>
</dbReference>
<proteinExistence type="predicted"/>
<gene>
    <name evidence="1" type="ORF">Q8852_03385</name>
</gene>
<dbReference type="RefSeq" id="WP_305937774.1">
    <property type="nucleotide sequence ID" value="NZ_CP132191.1"/>
</dbReference>
<evidence type="ECO:0000313" key="2">
    <source>
        <dbReference type="Proteomes" id="UP001237011"/>
    </source>
</evidence>
<keyword evidence="2" id="KW-1185">Reference proteome</keyword>
<dbReference type="EMBL" id="CP132191">
    <property type="protein sequence ID" value="WLP85338.1"/>
    <property type="molecule type" value="Genomic_DNA"/>
</dbReference>
<evidence type="ECO:0000313" key="1">
    <source>
        <dbReference type="EMBL" id="WLP85338.1"/>
    </source>
</evidence>
<sequence>MEKKKIKVFIDFEAITNNFLKRIPRKIDVPFLPYCYTVGMYKNNDSKNAFLIKSSLMSFKNFKAKNYVIKLKQNILNDLSILAKEEITLKNIDEKIEFYGWNPQMENLILNHLFNVPCYNASQYRRNKPISLSLKTVVPHDGEQHYFAETKRIIKSKKAGIDIDIFNDPGFAAAFLGYLRFLHFNKIALPKKGLKLSDQDFQKIDTDIINYNKDDVLKLDYCYKNQSIIMQRSKKLDGLNQDINKHSSLLKNQKQSLANFKKIVDKKAKFNPSIQVEDLKQMAENKIAQYNLLLKFIKELPDNIVTLEEAIMWANLKIESTEDKILQAKKEKQEM</sequence>
<evidence type="ECO:0008006" key="3">
    <source>
        <dbReference type="Google" id="ProtNLM"/>
    </source>
</evidence>
<reference evidence="1" key="1">
    <citation type="submission" date="2023-08" db="EMBL/GenBank/DDBJ databases">
        <title>Complete genome sequence of Mycoplasma seminis 2200.</title>
        <authorList>
            <person name="Spergser J."/>
        </authorList>
    </citation>
    <scope>NUCLEOTIDE SEQUENCE [LARGE SCALE GENOMIC DNA]</scope>
    <source>
        <strain evidence="1">2200</strain>
    </source>
</reference>
<accession>A0ABY9HCD3</accession>
<name>A0ABY9HCD3_9MOLU</name>
<organism evidence="1 2">
    <name type="scientific">Mycoplasma seminis</name>
    <dbReference type="NCBI Taxonomy" id="512749"/>
    <lineage>
        <taxon>Bacteria</taxon>
        <taxon>Bacillati</taxon>
        <taxon>Mycoplasmatota</taxon>
        <taxon>Mollicutes</taxon>
        <taxon>Mycoplasmataceae</taxon>
        <taxon>Mycoplasma</taxon>
    </lineage>
</organism>